<keyword evidence="3" id="KW-0378">Hydrolase</keyword>
<organism evidence="5 6">
    <name type="scientific">Fadolivirus FV1/VV64</name>
    <dbReference type="NCBI Taxonomy" id="3070911"/>
    <lineage>
        <taxon>Viruses</taxon>
        <taxon>Varidnaviria</taxon>
        <taxon>Bamfordvirae</taxon>
        <taxon>Nucleocytoviricota</taxon>
        <taxon>Megaviricetes</taxon>
        <taxon>Imitervirales</taxon>
        <taxon>Mimiviridae</taxon>
        <taxon>Klosneuvirinae</taxon>
        <taxon>Fadolivirus</taxon>
        <taxon>Fadolivirus algeromassiliense</taxon>
    </lineage>
</organism>
<dbReference type="InterPro" id="IPR002641">
    <property type="entry name" value="PNPLA_dom"/>
</dbReference>
<evidence type="ECO:0000259" key="4">
    <source>
        <dbReference type="PROSITE" id="PS51635"/>
    </source>
</evidence>
<sequence length="386" mass="43763">MNILAIKGGGARGIIVTRFLVEIEKITNIPIYKLFDYIGGSSVGALIACGVLVSDDGENPKYTAQQVHDIFIKDMCNAFSWTYSSWFASGFGLFGPSYTNNGLLKITEDLCSDKKLGDILRPIIFPAYDRKTHRAYYFEKDKDKDITLHNVIMSCTAAPTYFPSHSMEINNKKYDMIDGGIVVNNTAELAFLQATKHMNCIDKSKILELNIGTGIFTNTETDRQGLLTWMPMIVETLMHACNENELFELSLSLPDENYFIMDVPLDIKYYYIDDVRKETIDYYIKETDKWIEQNQGAMRAFCYKLMTNKGFPLPTEIIMNELIEEIKNMESAAELINNTDTDNETNLPISDGELTLTDDDKEAVELPDHVIDEASVKLIINTKNDK</sequence>
<feature type="domain" description="PNPLA" evidence="4">
    <location>
        <begin position="4"/>
        <end position="191"/>
    </location>
</feature>
<keyword evidence="6" id="KW-1185">Reference proteome</keyword>
<dbReference type="Gene3D" id="3.40.1090.10">
    <property type="entry name" value="Cytosolic phospholipase A2 catalytic domain"/>
    <property type="match status" value="1"/>
</dbReference>
<feature type="active site" description="Proton acceptor" evidence="3">
    <location>
        <position position="178"/>
    </location>
</feature>
<dbReference type="Proteomes" id="UP001162001">
    <property type="component" value="Segment"/>
</dbReference>
<feature type="short sequence motif" description="DGA/G" evidence="3">
    <location>
        <begin position="178"/>
        <end position="180"/>
    </location>
</feature>
<dbReference type="CDD" id="cd07199">
    <property type="entry name" value="Pat17_PNPLA8_PNPLA9_like"/>
    <property type="match status" value="1"/>
</dbReference>
<proteinExistence type="inferred from homology"/>
<protein>
    <submittedName>
        <fullName evidence="5">Patatin-like phospholipase</fullName>
    </submittedName>
</protein>
<feature type="active site" description="Nucleophile" evidence="3">
    <location>
        <position position="42"/>
    </location>
</feature>
<evidence type="ECO:0000256" key="3">
    <source>
        <dbReference type="PROSITE-ProRule" id="PRU01161"/>
    </source>
</evidence>
<accession>A0A7D3R1F5</accession>
<feature type="short sequence motif" description="GXGXXG" evidence="3">
    <location>
        <begin position="8"/>
        <end position="13"/>
    </location>
</feature>
<evidence type="ECO:0000313" key="5">
    <source>
        <dbReference type="EMBL" id="QKF94341.1"/>
    </source>
</evidence>
<dbReference type="Pfam" id="PF01734">
    <property type="entry name" value="Patatin"/>
    <property type="match status" value="1"/>
</dbReference>
<name>A0A7D3R1F5_9VIRU</name>
<dbReference type="EMBL" id="MT418680">
    <property type="protein sequence ID" value="QKF94341.1"/>
    <property type="molecule type" value="Genomic_DNA"/>
</dbReference>
<dbReference type="PANTHER" id="PTHR32176">
    <property type="entry name" value="XYLOSE ISOMERASE"/>
    <property type="match status" value="1"/>
</dbReference>
<dbReference type="InterPro" id="IPR016035">
    <property type="entry name" value="Acyl_Trfase/lysoPLipase"/>
</dbReference>
<dbReference type="SUPFAM" id="SSF52151">
    <property type="entry name" value="FabD/lysophospholipase-like"/>
    <property type="match status" value="1"/>
</dbReference>
<keyword evidence="2 3" id="KW-0443">Lipid metabolism</keyword>
<gene>
    <name evidence="5" type="ORF">Fadolivirus_1_883</name>
</gene>
<evidence type="ECO:0000256" key="2">
    <source>
        <dbReference type="ARBA" id="ARBA00023098"/>
    </source>
</evidence>
<comment type="similarity">
    <text evidence="1">Belongs to the patatin family.</text>
</comment>
<dbReference type="GO" id="GO:0016042">
    <property type="term" value="P:lipid catabolic process"/>
    <property type="evidence" value="ECO:0007669"/>
    <property type="project" value="UniProtKB-UniRule"/>
</dbReference>
<dbReference type="GO" id="GO:0016787">
    <property type="term" value="F:hydrolase activity"/>
    <property type="evidence" value="ECO:0007669"/>
    <property type="project" value="UniProtKB-UniRule"/>
</dbReference>
<evidence type="ECO:0000313" key="6">
    <source>
        <dbReference type="Proteomes" id="UP001162001"/>
    </source>
</evidence>
<keyword evidence="3" id="KW-0442">Lipid degradation</keyword>
<feature type="short sequence motif" description="GXSXG" evidence="3">
    <location>
        <begin position="40"/>
        <end position="44"/>
    </location>
</feature>
<evidence type="ECO:0000256" key="1">
    <source>
        <dbReference type="ARBA" id="ARBA00010240"/>
    </source>
</evidence>
<reference evidence="5 6" key="1">
    <citation type="submission" date="2020-04" db="EMBL/GenBank/DDBJ databases">
        <title>Advantages and limits of metagenomic assembly and binning of a giant virus.</title>
        <authorList>
            <person name="Schulz F."/>
            <person name="Andreani J."/>
            <person name="Francis R."/>
            <person name="Boudjemaa H."/>
            <person name="Bou Khalil J.Y."/>
            <person name="Lee J."/>
            <person name="La Scola B."/>
            <person name="Woyke T."/>
        </authorList>
    </citation>
    <scope>NUCLEOTIDE SEQUENCE [LARGE SCALE GENOMIC DNA]</scope>
    <source>
        <strain evidence="5 6">FV1/VV64</strain>
    </source>
</reference>
<dbReference type="PROSITE" id="PS51635">
    <property type="entry name" value="PNPLA"/>
    <property type="match status" value="1"/>
</dbReference>
<dbReference type="PANTHER" id="PTHR32176:SF92">
    <property type="entry name" value="XYLOSE ISOMERASE"/>
    <property type="match status" value="1"/>
</dbReference>